<protein>
    <submittedName>
        <fullName evidence="4">DUF1570 domain-containing protein</fullName>
    </submittedName>
</protein>
<evidence type="ECO:0000256" key="1">
    <source>
        <dbReference type="PROSITE-ProRule" id="PRU00339"/>
    </source>
</evidence>
<organism evidence="4 5">
    <name type="scientific">Sphingomicrobium clamense</name>
    <dbReference type="NCBI Taxonomy" id="2851013"/>
    <lineage>
        <taxon>Bacteria</taxon>
        <taxon>Pseudomonadati</taxon>
        <taxon>Pseudomonadota</taxon>
        <taxon>Alphaproteobacteria</taxon>
        <taxon>Sphingomonadales</taxon>
        <taxon>Sphingomonadaceae</taxon>
        <taxon>Sphingomicrobium</taxon>
    </lineage>
</organism>
<reference evidence="4 5" key="1">
    <citation type="submission" date="2021-07" db="EMBL/GenBank/DDBJ databases">
        <title>The draft genome sequence of Sphingomicrobium sp. B8.</title>
        <authorList>
            <person name="Mu L."/>
        </authorList>
    </citation>
    <scope>NUCLEOTIDE SEQUENCE [LARGE SCALE GENOMIC DNA]</scope>
    <source>
        <strain evidence="4 5">B8</strain>
    </source>
</reference>
<dbReference type="InterPro" id="IPR011464">
    <property type="entry name" value="DUF1570"/>
</dbReference>
<keyword evidence="5" id="KW-1185">Reference proteome</keyword>
<accession>A0ABS6V7G6</accession>
<feature type="domain" description="DUF1570" evidence="3">
    <location>
        <begin position="132"/>
        <end position="226"/>
    </location>
</feature>
<dbReference type="Pfam" id="PF07607">
    <property type="entry name" value="DUF1570"/>
    <property type="match status" value="1"/>
</dbReference>
<evidence type="ECO:0000313" key="4">
    <source>
        <dbReference type="EMBL" id="MBW0145449.1"/>
    </source>
</evidence>
<dbReference type="RefSeq" id="WP_218633351.1">
    <property type="nucleotide sequence ID" value="NZ_JAHVAH010000001.1"/>
</dbReference>
<dbReference type="SMART" id="SM00028">
    <property type="entry name" value="TPR"/>
    <property type="match status" value="1"/>
</dbReference>
<keyword evidence="1" id="KW-0802">TPR repeat</keyword>
<dbReference type="Proteomes" id="UP000698028">
    <property type="component" value="Unassembled WGS sequence"/>
</dbReference>
<feature type="region of interest" description="Disordered" evidence="2">
    <location>
        <begin position="543"/>
        <end position="562"/>
    </location>
</feature>
<dbReference type="PROSITE" id="PS50005">
    <property type="entry name" value="TPR"/>
    <property type="match status" value="1"/>
</dbReference>
<feature type="repeat" description="TPR" evidence="1">
    <location>
        <begin position="334"/>
        <end position="367"/>
    </location>
</feature>
<dbReference type="InterPro" id="IPR019734">
    <property type="entry name" value="TPR_rpt"/>
</dbReference>
<sequence>MNKFGLGLLAGVAGMVAFPAAADAQWKRAETPHFIIYSEESSDKLEDFARELELFDGAYRMARGVPNRELDEGNKVRVFAVETLNEVEEAAGGASGVAGFYIPRLSGPVAVVPRVGGGNNARGITPEVIFYHEYTHHLMFETLYSPMPAWLREGFAEFFGTAEVDVDKSQVELGRPAMHRADQLQYVNPVPMEQMLGDDLDYSDFRDVTSVYAWGWKLTHYLTFEESRAGQLDNYIAGLMRGEEPVAAAKAAFGDLDRLGGEMRGYRKKQRLPYVRLDVPRLPDNAVRIRDVTPGMEMAMPAYMRSQVGVSSEEEAQAVVDDVLKAARAHPDDAMVQRVLAEAQYDLRNFDKAKEAAERAIELDPELVDAHLYIAKIAMARVNPPDSWEEIERQVEEAKKKAEAKKKGEKYEEPEKVEKDKPDLDPDVRYALFQEAREHIQIARDLAPKDPEPLYMFYDTFVEEGVAPPMVALQGLIQAVQLAPYDTEARFEGAKALLTHNNTKDAEVLLSAIAYNTHGLGSAKAARAMIDLIREGKTEAAIAIDPEDFSGDEDEEEEGAEA</sequence>
<proteinExistence type="predicted"/>
<name>A0ABS6V7G6_9SPHN</name>
<dbReference type="EMBL" id="JAHVAH010000001">
    <property type="protein sequence ID" value="MBW0145449.1"/>
    <property type="molecule type" value="Genomic_DNA"/>
</dbReference>
<evidence type="ECO:0000256" key="2">
    <source>
        <dbReference type="SAM" id="MobiDB-lite"/>
    </source>
</evidence>
<evidence type="ECO:0000259" key="3">
    <source>
        <dbReference type="Pfam" id="PF07607"/>
    </source>
</evidence>
<gene>
    <name evidence="4" type="ORF">KTQ36_09095</name>
</gene>
<comment type="caution">
    <text evidence="4">The sequence shown here is derived from an EMBL/GenBank/DDBJ whole genome shotgun (WGS) entry which is preliminary data.</text>
</comment>
<feature type="region of interest" description="Disordered" evidence="2">
    <location>
        <begin position="402"/>
        <end position="423"/>
    </location>
</feature>
<feature type="compositionally biased region" description="Acidic residues" evidence="2">
    <location>
        <begin position="545"/>
        <end position="562"/>
    </location>
</feature>
<evidence type="ECO:0000313" key="5">
    <source>
        <dbReference type="Proteomes" id="UP000698028"/>
    </source>
</evidence>